<evidence type="ECO:0000256" key="1">
    <source>
        <dbReference type="SAM" id="SignalP"/>
    </source>
</evidence>
<name>A0A6P8HTL5_ACTTE</name>
<keyword evidence="1" id="KW-0732">Signal</keyword>
<dbReference type="PROSITE" id="PS50234">
    <property type="entry name" value="VWFA"/>
    <property type="match status" value="1"/>
</dbReference>
<gene>
    <name evidence="4" type="primary">LOC116292817</name>
</gene>
<protein>
    <submittedName>
        <fullName evidence="4">Integrin alpha-D-like</fullName>
    </submittedName>
</protein>
<dbReference type="PRINTS" id="PR00453">
    <property type="entry name" value="VWFADOMAIN"/>
</dbReference>
<evidence type="ECO:0000259" key="2">
    <source>
        <dbReference type="PROSITE" id="PS50234"/>
    </source>
</evidence>
<dbReference type="CDD" id="cd01450">
    <property type="entry name" value="vWFA_subfamily_ECM"/>
    <property type="match status" value="1"/>
</dbReference>
<dbReference type="InterPro" id="IPR050525">
    <property type="entry name" value="ECM_Assembly_Org"/>
</dbReference>
<dbReference type="SMART" id="SM00327">
    <property type="entry name" value="VWA"/>
    <property type="match status" value="1"/>
</dbReference>
<dbReference type="RefSeq" id="XP_031556030.1">
    <property type="nucleotide sequence ID" value="XM_031700170.1"/>
</dbReference>
<dbReference type="AlphaFoldDB" id="A0A6P8HTL5"/>
<reference evidence="4" key="1">
    <citation type="submission" date="2025-08" db="UniProtKB">
        <authorList>
            <consortium name="RefSeq"/>
        </authorList>
    </citation>
    <scope>IDENTIFICATION</scope>
    <source>
        <tissue evidence="4">Tentacle</tissue>
    </source>
</reference>
<dbReference type="PANTHER" id="PTHR24020">
    <property type="entry name" value="COLLAGEN ALPHA"/>
    <property type="match status" value="1"/>
</dbReference>
<dbReference type="OrthoDB" id="5964156at2759"/>
<dbReference type="InParanoid" id="A0A6P8HTL5"/>
<dbReference type="PANTHER" id="PTHR24020:SF84">
    <property type="entry name" value="VWFA DOMAIN-CONTAINING PROTEIN"/>
    <property type="match status" value="1"/>
</dbReference>
<feature type="signal peptide" evidence="1">
    <location>
        <begin position="1"/>
        <end position="22"/>
    </location>
</feature>
<feature type="domain" description="VWFA" evidence="2">
    <location>
        <begin position="118"/>
        <end position="289"/>
    </location>
</feature>
<keyword evidence="3" id="KW-1185">Reference proteome</keyword>
<feature type="chain" id="PRO_5027803788" evidence="1">
    <location>
        <begin position="23"/>
        <end position="302"/>
    </location>
</feature>
<evidence type="ECO:0000313" key="3">
    <source>
        <dbReference type="Proteomes" id="UP000515163"/>
    </source>
</evidence>
<accession>A0A6P8HTL5</accession>
<dbReference type="Proteomes" id="UP000515163">
    <property type="component" value="Unplaced"/>
</dbReference>
<dbReference type="SUPFAM" id="SSF53300">
    <property type="entry name" value="vWA-like"/>
    <property type="match status" value="1"/>
</dbReference>
<organism evidence="3 4">
    <name type="scientific">Actinia tenebrosa</name>
    <name type="common">Australian red waratah sea anemone</name>
    <dbReference type="NCBI Taxonomy" id="6105"/>
    <lineage>
        <taxon>Eukaryota</taxon>
        <taxon>Metazoa</taxon>
        <taxon>Cnidaria</taxon>
        <taxon>Anthozoa</taxon>
        <taxon>Hexacorallia</taxon>
        <taxon>Actiniaria</taxon>
        <taxon>Actiniidae</taxon>
        <taxon>Actinia</taxon>
    </lineage>
</organism>
<dbReference type="GeneID" id="116292817"/>
<dbReference type="KEGG" id="aten:116292817"/>
<proteinExistence type="predicted"/>
<dbReference type="Pfam" id="PF00092">
    <property type="entry name" value="VWA"/>
    <property type="match status" value="1"/>
</dbReference>
<dbReference type="Gene3D" id="3.40.50.410">
    <property type="entry name" value="von Willebrand factor, type A domain"/>
    <property type="match status" value="1"/>
</dbReference>
<dbReference type="InterPro" id="IPR036465">
    <property type="entry name" value="vWFA_dom_sf"/>
</dbReference>
<dbReference type="InterPro" id="IPR002035">
    <property type="entry name" value="VWF_A"/>
</dbReference>
<evidence type="ECO:0000313" key="4">
    <source>
        <dbReference type="RefSeq" id="XP_031556030.1"/>
    </source>
</evidence>
<sequence>MSEIESVYFLVSVLSFLVASSANIWQTGSTVSSGNWYNQELQRIQQVPPPQVTAHKIERYFLGRPARTRRDSLYDVAMNSWSPIDHLRENKGLKNEQTRSTGAGRVSKRSSFDEEFYDVAYIIDSSGSIKESEFQNGLKALQILVTRAKPSTLYAAINYSEEGHIHFDFQPPYKAIELLETTKHYGFRTNTQDALKKCREVLFLNKTSGVRGGSLKRVLVVTDGRSNLNKETTLYEALELKVLGIEVFVVAVGKYVNGIEELIGIATTRERHLFRVDSLGGFIEVVQLIPPWPPAIRSNALD</sequence>